<dbReference type="Proteomes" id="UP000188268">
    <property type="component" value="Unassembled WGS sequence"/>
</dbReference>
<dbReference type="SUPFAM" id="SSF56219">
    <property type="entry name" value="DNase I-like"/>
    <property type="match status" value="1"/>
</dbReference>
<reference evidence="1 2" key="1">
    <citation type="submission" date="2013-09" db="EMBL/GenBank/DDBJ databases">
        <title>Corchorus capsularis genome sequencing.</title>
        <authorList>
            <person name="Alam M."/>
            <person name="Haque M.S."/>
            <person name="Islam M.S."/>
            <person name="Emdad E.M."/>
            <person name="Islam M.M."/>
            <person name="Ahmed B."/>
            <person name="Halim A."/>
            <person name="Hossen Q.M.M."/>
            <person name="Hossain M.Z."/>
            <person name="Ahmed R."/>
            <person name="Khan M.M."/>
            <person name="Islam R."/>
            <person name="Rashid M.M."/>
            <person name="Khan S.A."/>
            <person name="Rahman M.S."/>
            <person name="Alam M."/>
        </authorList>
    </citation>
    <scope>NUCLEOTIDE SEQUENCE [LARGE SCALE GENOMIC DNA]</scope>
    <source>
        <strain evidence="2">cv. CVL-1</strain>
        <tissue evidence="1">Whole seedling</tissue>
    </source>
</reference>
<gene>
    <name evidence="1" type="ORF">CCACVL1_17515</name>
</gene>
<dbReference type="EMBL" id="AWWV01011313">
    <property type="protein sequence ID" value="OMO72931.1"/>
    <property type="molecule type" value="Genomic_DNA"/>
</dbReference>
<comment type="caution">
    <text evidence="1">The sequence shown here is derived from an EMBL/GenBank/DDBJ whole genome shotgun (WGS) entry which is preliminary data.</text>
</comment>
<accession>A0A1R3HRY0</accession>
<dbReference type="OrthoDB" id="1720282at2759"/>
<keyword evidence="1" id="KW-0269">Exonuclease</keyword>
<proteinExistence type="predicted"/>
<protein>
    <submittedName>
        <fullName evidence="1">Endonuclease/exonuclease/phosphatase</fullName>
    </submittedName>
</protein>
<keyword evidence="1" id="KW-0540">Nuclease</keyword>
<name>A0A1R3HRY0_COCAP</name>
<evidence type="ECO:0000313" key="1">
    <source>
        <dbReference type="EMBL" id="OMO72931.1"/>
    </source>
</evidence>
<dbReference type="GO" id="GO:0004519">
    <property type="term" value="F:endonuclease activity"/>
    <property type="evidence" value="ECO:0007669"/>
    <property type="project" value="UniProtKB-KW"/>
</dbReference>
<dbReference type="AlphaFoldDB" id="A0A1R3HRY0"/>
<dbReference type="Gramene" id="OMO72931">
    <property type="protein sequence ID" value="OMO72931"/>
    <property type="gene ID" value="CCACVL1_17515"/>
</dbReference>
<keyword evidence="2" id="KW-1185">Reference proteome</keyword>
<dbReference type="PANTHER" id="PTHR35218">
    <property type="entry name" value="RNASE H DOMAIN-CONTAINING PROTEIN"/>
    <property type="match status" value="1"/>
</dbReference>
<keyword evidence="1" id="KW-0378">Hydrolase</keyword>
<organism evidence="1 2">
    <name type="scientific">Corchorus capsularis</name>
    <name type="common">Jute</name>
    <dbReference type="NCBI Taxonomy" id="210143"/>
    <lineage>
        <taxon>Eukaryota</taxon>
        <taxon>Viridiplantae</taxon>
        <taxon>Streptophyta</taxon>
        <taxon>Embryophyta</taxon>
        <taxon>Tracheophyta</taxon>
        <taxon>Spermatophyta</taxon>
        <taxon>Magnoliopsida</taxon>
        <taxon>eudicotyledons</taxon>
        <taxon>Gunneridae</taxon>
        <taxon>Pentapetalae</taxon>
        <taxon>rosids</taxon>
        <taxon>malvids</taxon>
        <taxon>Malvales</taxon>
        <taxon>Malvaceae</taxon>
        <taxon>Grewioideae</taxon>
        <taxon>Apeibeae</taxon>
        <taxon>Corchorus</taxon>
    </lineage>
</organism>
<sequence>MMKNSSMCLRPNNTSSSVGNSPIFQPHLTSPLLTYHLRFNIGRANSLLQLSTITPAFEDDTDLTAIYYNARGAALFAFRAHLQELVNEYRPMIIIMTETKLGIGEAHQLASALQYNQVMSAAATRYYGGIWLFSDLRNFSLEPILQGDNQITVNLLKV</sequence>
<dbReference type="PANTHER" id="PTHR35218:SF9">
    <property type="entry name" value="ENDONUCLEASE_EXONUCLEASE_PHOSPHATASE DOMAIN-CONTAINING PROTEIN"/>
    <property type="match status" value="1"/>
</dbReference>
<evidence type="ECO:0000313" key="2">
    <source>
        <dbReference type="Proteomes" id="UP000188268"/>
    </source>
</evidence>
<dbReference type="InterPro" id="IPR036691">
    <property type="entry name" value="Endo/exonu/phosph_ase_sf"/>
</dbReference>
<keyword evidence="1" id="KW-0255">Endonuclease</keyword>
<dbReference type="Gene3D" id="3.60.10.10">
    <property type="entry name" value="Endonuclease/exonuclease/phosphatase"/>
    <property type="match status" value="1"/>
</dbReference>
<dbReference type="GO" id="GO:0004527">
    <property type="term" value="F:exonuclease activity"/>
    <property type="evidence" value="ECO:0007669"/>
    <property type="project" value="UniProtKB-KW"/>
</dbReference>